<keyword evidence="1" id="KW-0547">Nucleotide-binding</keyword>
<dbReference type="AlphaFoldDB" id="A0AAD5YTJ1"/>
<dbReference type="Gene3D" id="3.30.420.40">
    <property type="match status" value="1"/>
</dbReference>
<sequence length="258" mass="28163">MFSLIPPVGITGAGAPHSRHVKTIANNPATTFALPLVSSMDEECLASTARNTFHLSPQNMVFDAKCLIDHKIDDPNIKCNLKHWPFKVTEKNGMPTITVQHQNKVCLFMPEKISTMVLGGLKETTEATKDARTIAGLTILHIINEPLVESSPSLSKVVPHNTIIPTKKSQIFSTAADNQPTILIQVFEGECLLTKDNNLLSKLELTKQNQTSMRLFSLTVLLASEPSMGMNPNEAVACSAAAQVVNSLMLRTHQCCPH</sequence>
<evidence type="ECO:0000313" key="4">
    <source>
        <dbReference type="Proteomes" id="UP001213000"/>
    </source>
</evidence>
<comment type="caution">
    <text evidence="3">The sequence shown here is derived from an EMBL/GenBank/DDBJ whole genome shotgun (WGS) entry which is preliminary data.</text>
</comment>
<keyword evidence="2" id="KW-0067">ATP-binding</keyword>
<gene>
    <name evidence="3" type="ORF">NP233_g8648</name>
</gene>
<dbReference type="InterPro" id="IPR013126">
    <property type="entry name" value="Hsp_70_fam"/>
</dbReference>
<dbReference type="GO" id="GO:0140662">
    <property type="term" value="F:ATP-dependent protein folding chaperone"/>
    <property type="evidence" value="ECO:0007669"/>
    <property type="project" value="InterPro"/>
</dbReference>
<keyword evidence="4" id="KW-1185">Reference proteome</keyword>
<organism evidence="3 4">
    <name type="scientific">Leucocoprinus birnbaumii</name>
    <dbReference type="NCBI Taxonomy" id="56174"/>
    <lineage>
        <taxon>Eukaryota</taxon>
        <taxon>Fungi</taxon>
        <taxon>Dikarya</taxon>
        <taxon>Basidiomycota</taxon>
        <taxon>Agaricomycotina</taxon>
        <taxon>Agaricomycetes</taxon>
        <taxon>Agaricomycetidae</taxon>
        <taxon>Agaricales</taxon>
        <taxon>Agaricineae</taxon>
        <taxon>Agaricaceae</taxon>
        <taxon>Leucocoprinus</taxon>
    </lineage>
</organism>
<protein>
    <submittedName>
        <fullName evidence="3">Uncharacterized protein</fullName>
    </submittedName>
</protein>
<dbReference type="SUPFAM" id="SSF53067">
    <property type="entry name" value="Actin-like ATPase domain"/>
    <property type="match status" value="1"/>
</dbReference>
<dbReference type="Pfam" id="PF00012">
    <property type="entry name" value="HSP70"/>
    <property type="match status" value="2"/>
</dbReference>
<proteinExistence type="predicted"/>
<name>A0AAD5YTJ1_9AGAR</name>
<dbReference type="PANTHER" id="PTHR19375">
    <property type="entry name" value="HEAT SHOCK PROTEIN 70KDA"/>
    <property type="match status" value="1"/>
</dbReference>
<dbReference type="Gene3D" id="2.60.34.10">
    <property type="entry name" value="Substrate Binding Domain Of DNAk, Chain A, domain 1"/>
    <property type="match status" value="1"/>
</dbReference>
<evidence type="ECO:0000313" key="3">
    <source>
        <dbReference type="EMBL" id="KAJ3563883.1"/>
    </source>
</evidence>
<evidence type="ECO:0000256" key="2">
    <source>
        <dbReference type="ARBA" id="ARBA00022840"/>
    </source>
</evidence>
<dbReference type="InterPro" id="IPR029047">
    <property type="entry name" value="HSP70_peptide-bd_sf"/>
</dbReference>
<dbReference type="InterPro" id="IPR043129">
    <property type="entry name" value="ATPase_NBD"/>
</dbReference>
<dbReference type="Proteomes" id="UP001213000">
    <property type="component" value="Unassembled WGS sequence"/>
</dbReference>
<dbReference type="GO" id="GO:0005524">
    <property type="term" value="F:ATP binding"/>
    <property type="evidence" value="ECO:0007669"/>
    <property type="project" value="UniProtKB-KW"/>
</dbReference>
<accession>A0AAD5YTJ1</accession>
<dbReference type="SUPFAM" id="SSF100920">
    <property type="entry name" value="Heat shock protein 70kD (HSP70), peptide-binding domain"/>
    <property type="match status" value="1"/>
</dbReference>
<dbReference type="EMBL" id="JANIEX010000714">
    <property type="protein sequence ID" value="KAJ3563883.1"/>
    <property type="molecule type" value="Genomic_DNA"/>
</dbReference>
<reference evidence="3" key="1">
    <citation type="submission" date="2022-07" db="EMBL/GenBank/DDBJ databases">
        <title>Genome Sequence of Leucocoprinus birnbaumii.</title>
        <authorList>
            <person name="Buettner E."/>
        </authorList>
    </citation>
    <scope>NUCLEOTIDE SEQUENCE</scope>
    <source>
        <strain evidence="3">VT141</strain>
    </source>
</reference>
<evidence type="ECO:0000256" key="1">
    <source>
        <dbReference type="ARBA" id="ARBA00022741"/>
    </source>
</evidence>